<evidence type="ECO:0000313" key="3">
    <source>
        <dbReference type="EMBL" id="OZG65176.1"/>
    </source>
</evidence>
<dbReference type="AlphaFoldDB" id="A0A261G2G2"/>
<evidence type="ECO:0000256" key="2">
    <source>
        <dbReference type="SAM" id="Phobius"/>
    </source>
</evidence>
<feature type="transmembrane region" description="Helical" evidence="2">
    <location>
        <begin position="7"/>
        <end position="26"/>
    </location>
</feature>
<gene>
    <name evidence="3" type="ORF">BAQU_1916</name>
</gene>
<dbReference type="RefSeq" id="WP_094695138.1">
    <property type="nucleotide sequence ID" value="NZ_JBDNSG010000015.1"/>
</dbReference>
<feature type="compositionally biased region" description="Polar residues" evidence="1">
    <location>
        <begin position="73"/>
        <end position="90"/>
    </location>
</feature>
<feature type="compositionally biased region" description="Low complexity" evidence="1">
    <location>
        <begin position="237"/>
        <end position="325"/>
    </location>
</feature>
<dbReference type="Proteomes" id="UP000216451">
    <property type="component" value="Unassembled WGS sequence"/>
</dbReference>
<reference evidence="3 4" key="1">
    <citation type="journal article" date="2017" name="BMC Genomics">
        <title>Comparative genomic and phylogenomic analyses of the Bifidobacteriaceae family.</title>
        <authorList>
            <person name="Lugli G.A."/>
            <person name="Milani C."/>
            <person name="Turroni F."/>
            <person name="Duranti S."/>
            <person name="Mancabelli L."/>
            <person name="Mangifesta M."/>
            <person name="Ferrario C."/>
            <person name="Modesto M."/>
            <person name="Mattarelli P."/>
            <person name="Jiri K."/>
            <person name="van Sinderen D."/>
            <person name="Ventura M."/>
        </authorList>
    </citation>
    <scope>NUCLEOTIDE SEQUENCE [LARGE SCALE GENOMIC DNA]</scope>
    <source>
        <strain evidence="3 4">LMG 28769</strain>
    </source>
</reference>
<organism evidence="3 4">
    <name type="scientific">Bifidobacterium aquikefiri</name>
    <dbReference type="NCBI Taxonomy" id="1653207"/>
    <lineage>
        <taxon>Bacteria</taxon>
        <taxon>Bacillati</taxon>
        <taxon>Actinomycetota</taxon>
        <taxon>Actinomycetes</taxon>
        <taxon>Bifidobacteriales</taxon>
        <taxon>Bifidobacteriaceae</taxon>
        <taxon>Bifidobacterium</taxon>
    </lineage>
</organism>
<keyword evidence="2" id="KW-0812">Transmembrane</keyword>
<evidence type="ECO:0000256" key="1">
    <source>
        <dbReference type="SAM" id="MobiDB-lite"/>
    </source>
</evidence>
<comment type="caution">
    <text evidence="3">The sequence shown here is derived from an EMBL/GenBank/DDBJ whole genome shotgun (WGS) entry which is preliminary data.</text>
</comment>
<feature type="region of interest" description="Disordered" evidence="1">
    <location>
        <begin position="232"/>
        <end position="337"/>
    </location>
</feature>
<keyword evidence="2" id="KW-0472">Membrane</keyword>
<dbReference type="OrthoDB" id="3233179at2"/>
<sequence length="337" mass="33948">MKGFFHNISWAQIFAGALAAVTAFLLSAKIGIAGSVIGVAVGSIVSTVATQIYQRVLDESSKKIQKTVVSVHYNPNRSENNDGNDQTAGNDQPDLEETRVISSADETAQVNSLNPQQTQTMPRVEEKDVDSDATAPLASAAPQPRTISGKAHTAQTTSAASKSAGKQAISNSAHAKGADTSKISLFDRRKRKVLIVAIVSAILAFGGTAGIIYAVTNGQGTDQVVRNIVSPSKTAAPTPSQSNTNSSSPSASHSSGVTSEPEPSQSSQSSDAGDSGESTSSPSSSSSQSSGSTSSPSASSSSPSSSASSSSSSSVSPSASASTSTAQPEAGSTSSTD</sequence>
<feature type="compositionally biased region" description="Polar residues" evidence="1">
    <location>
        <begin position="326"/>
        <end position="337"/>
    </location>
</feature>
<evidence type="ECO:0000313" key="4">
    <source>
        <dbReference type="Proteomes" id="UP000216451"/>
    </source>
</evidence>
<feature type="transmembrane region" description="Helical" evidence="2">
    <location>
        <begin position="193"/>
        <end position="215"/>
    </location>
</feature>
<name>A0A261G2G2_9BIFI</name>
<feature type="transmembrane region" description="Helical" evidence="2">
    <location>
        <begin position="32"/>
        <end position="53"/>
    </location>
</feature>
<protein>
    <submittedName>
        <fullName evidence="3">Uncharacterized protein</fullName>
    </submittedName>
</protein>
<dbReference type="GeneID" id="98296557"/>
<feature type="compositionally biased region" description="Polar residues" evidence="1">
    <location>
        <begin position="100"/>
        <end position="121"/>
    </location>
</feature>
<dbReference type="EMBL" id="MWXA01000009">
    <property type="protein sequence ID" value="OZG65176.1"/>
    <property type="molecule type" value="Genomic_DNA"/>
</dbReference>
<keyword evidence="4" id="KW-1185">Reference proteome</keyword>
<feature type="compositionally biased region" description="Low complexity" evidence="1">
    <location>
        <begin position="150"/>
        <end position="168"/>
    </location>
</feature>
<feature type="region of interest" description="Disordered" evidence="1">
    <location>
        <begin position="73"/>
        <end position="178"/>
    </location>
</feature>
<proteinExistence type="predicted"/>
<accession>A0A261G2G2</accession>
<keyword evidence="2" id="KW-1133">Transmembrane helix</keyword>